<keyword evidence="2" id="KW-0808">Transferase</keyword>
<organism evidence="4 5">
    <name type="scientific">Tribonema minus</name>
    <dbReference type="NCBI Taxonomy" id="303371"/>
    <lineage>
        <taxon>Eukaryota</taxon>
        <taxon>Sar</taxon>
        <taxon>Stramenopiles</taxon>
        <taxon>Ochrophyta</taxon>
        <taxon>PX clade</taxon>
        <taxon>Xanthophyceae</taxon>
        <taxon>Tribonematales</taxon>
        <taxon>Tribonemataceae</taxon>
        <taxon>Tribonema</taxon>
    </lineage>
</organism>
<gene>
    <name evidence="4" type="ORF">JKP88DRAFT_241241</name>
</gene>
<dbReference type="AlphaFoldDB" id="A0A835YYA7"/>
<evidence type="ECO:0000256" key="3">
    <source>
        <dbReference type="SAM" id="MobiDB-lite"/>
    </source>
</evidence>
<evidence type="ECO:0000313" key="5">
    <source>
        <dbReference type="Proteomes" id="UP000664859"/>
    </source>
</evidence>
<dbReference type="Proteomes" id="UP000664859">
    <property type="component" value="Unassembled WGS sequence"/>
</dbReference>
<dbReference type="EMBL" id="JAFCMP010000223">
    <property type="protein sequence ID" value="KAG5182953.1"/>
    <property type="molecule type" value="Genomic_DNA"/>
</dbReference>
<evidence type="ECO:0000256" key="2">
    <source>
        <dbReference type="ARBA" id="ARBA00022679"/>
    </source>
</evidence>
<dbReference type="GO" id="GO:0032259">
    <property type="term" value="P:methylation"/>
    <property type="evidence" value="ECO:0007669"/>
    <property type="project" value="UniProtKB-KW"/>
</dbReference>
<evidence type="ECO:0000313" key="4">
    <source>
        <dbReference type="EMBL" id="KAG5182953.1"/>
    </source>
</evidence>
<dbReference type="PANTHER" id="PTHR43619">
    <property type="entry name" value="S-ADENOSYL-L-METHIONINE-DEPENDENT METHYLTRANSFERASE YKTD-RELATED"/>
    <property type="match status" value="1"/>
</dbReference>
<proteinExistence type="predicted"/>
<reference evidence="4" key="1">
    <citation type="submission" date="2021-02" db="EMBL/GenBank/DDBJ databases">
        <title>First Annotated Genome of the Yellow-green Alga Tribonema minus.</title>
        <authorList>
            <person name="Mahan K.M."/>
        </authorList>
    </citation>
    <scope>NUCLEOTIDE SEQUENCE</scope>
    <source>
        <strain evidence="4">UTEX B ZZ1240</strain>
    </source>
</reference>
<keyword evidence="1" id="KW-0489">Methyltransferase</keyword>
<feature type="compositionally biased region" description="Acidic residues" evidence="3">
    <location>
        <begin position="123"/>
        <end position="136"/>
    </location>
</feature>
<dbReference type="Pfam" id="PF04072">
    <property type="entry name" value="LCM"/>
    <property type="match status" value="1"/>
</dbReference>
<name>A0A835YYA7_9STRA</name>
<sequence>MPRFMTFKHSKLAPPRSRIVNLEGRRIMAFGHSKLLSTGCAVCDADDTVGRMMRTARDDMVTLLEETGNVEGDEDQEDEMSSDEEVARTSAKPRRELKRTARDDVSKRLENMVTFLEENGNVEGDEDQEDEMSSDEEVARTSAKPRRGRGDGFAVRQHHVVDFVVPDDAEGEDEDDESHSKPRAPRGDVAWQLDFGSAHSRSAFLTPIALHISGAEVGRGVPPRFAKPDGWDSTLADAVAEYDGAPVPREETELADFVSRYVDVDAFASLMAYEMRTRLWIASKHSPRPMPRPDSIGFHQRLRRQTHHVCSECGETQLAHAASALSYSPPLSVLAKRCGLLAVSRILNDPFARAIAGEKAVASVCVDVASVWTRRGVRPAMHERESAGMRAVWLRAAVAEIERDQVVLLAPGLDTAGHALIGADVFEVDDDTTLSLKEYLIRTKTAHLRSKANSVTYIYESLLSSAWPAALLRTHFDTGKQTTWMLPDRVIEDFENEARERILRAPLLYSAPGSTLVLCFRPEFSFESPSARLKSLGYEDVTIVRTGVDDELGVVATTP</sequence>
<dbReference type="Gene3D" id="3.40.50.150">
    <property type="entry name" value="Vaccinia Virus protein VP39"/>
    <property type="match status" value="1"/>
</dbReference>
<feature type="compositionally biased region" description="Acidic residues" evidence="3">
    <location>
        <begin position="165"/>
        <end position="177"/>
    </location>
</feature>
<keyword evidence="5" id="KW-1185">Reference proteome</keyword>
<dbReference type="InterPro" id="IPR029063">
    <property type="entry name" value="SAM-dependent_MTases_sf"/>
</dbReference>
<feature type="compositionally biased region" description="Acidic residues" evidence="3">
    <location>
        <begin position="71"/>
        <end position="84"/>
    </location>
</feature>
<dbReference type="SUPFAM" id="SSF53335">
    <property type="entry name" value="S-adenosyl-L-methionine-dependent methyltransferases"/>
    <property type="match status" value="1"/>
</dbReference>
<dbReference type="GO" id="GO:0008168">
    <property type="term" value="F:methyltransferase activity"/>
    <property type="evidence" value="ECO:0007669"/>
    <property type="project" value="UniProtKB-KW"/>
</dbReference>
<feature type="region of interest" description="Disordered" evidence="3">
    <location>
        <begin position="68"/>
        <end position="103"/>
    </location>
</feature>
<comment type="caution">
    <text evidence="4">The sequence shown here is derived from an EMBL/GenBank/DDBJ whole genome shotgun (WGS) entry which is preliminary data.</text>
</comment>
<feature type="region of interest" description="Disordered" evidence="3">
    <location>
        <begin position="118"/>
        <end position="188"/>
    </location>
</feature>
<accession>A0A835YYA7</accession>
<dbReference type="InterPro" id="IPR007213">
    <property type="entry name" value="Ppm1/Ppm2/Tcmp"/>
</dbReference>
<dbReference type="PANTHER" id="PTHR43619:SF2">
    <property type="entry name" value="S-ADENOSYL-L-METHIONINE-DEPENDENT METHYLTRANSFERASES SUPERFAMILY PROTEIN"/>
    <property type="match status" value="1"/>
</dbReference>
<protein>
    <submittedName>
        <fullName evidence="4">Uncharacterized protein</fullName>
    </submittedName>
</protein>
<evidence type="ECO:0000256" key="1">
    <source>
        <dbReference type="ARBA" id="ARBA00022603"/>
    </source>
</evidence>